<evidence type="ECO:0000259" key="1">
    <source>
        <dbReference type="Pfam" id="PF25448"/>
    </source>
</evidence>
<name>A0ABT7QRQ3_9BACT</name>
<dbReference type="EMBL" id="JAQIBC010000003">
    <property type="protein sequence ID" value="MDM5263772.1"/>
    <property type="molecule type" value="Genomic_DNA"/>
</dbReference>
<reference evidence="2" key="1">
    <citation type="submission" date="2023-01" db="EMBL/GenBank/DDBJ databases">
        <title>Sulfurovum sp. XTW-4 genome assembly.</title>
        <authorList>
            <person name="Wang J."/>
        </authorList>
    </citation>
    <scope>NUCLEOTIDE SEQUENCE</scope>
    <source>
        <strain evidence="2">XTW-4</strain>
    </source>
</reference>
<gene>
    <name evidence="2" type="primary">ciaB</name>
    <name evidence="2" type="ORF">PF327_06140</name>
</gene>
<dbReference type="RefSeq" id="WP_289401741.1">
    <property type="nucleotide sequence ID" value="NZ_JAQIBC010000003.1"/>
</dbReference>
<dbReference type="NCBIfam" id="NF033805">
    <property type="entry name" value="invasion_CiaB"/>
    <property type="match status" value="1"/>
</dbReference>
<evidence type="ECO:0000313" key="3">
    <source>
        <dbReference type="Proteomes" id="UP001169066"/>
    </source>
</evidence>
<sequence length="611" mass="70803">MKKQFMEDLQVIYDELQSRQADLNQYYELLDETKGHDQAYKSVEAFLTLIGLPRNKDSEMAALTRFVNLREDALEQVLEKQGCSKEEIAVKKELAYGFTSTMHINRHENFIAWVEEKQLLTPFYRALMLGVHHVGLAMSVWQSHWTDHILYSVNLELSEMFHGDDAKVFEMLQNESLLDRDESGSIGDRSYSVLKKEDTGYKSIAYAEAFPEEVAQVTTALEQLIALLNQYKDDVFDQKSEWIAYFTALKVAFTHTKTDELIGKWADVDRRWMAITTPLQVGHPLEYYEDHYRKAVALEWDLRIVNPKLQEGSSTRNNIKLFAYEMAKNFGKEALHTMSKNLLQVDETQLYIGQPVLYYGAEFNGLFSAQVVPNDEQVSTELGKKIFAYADFVMESKKSKPIMKLSVETMGEDFVKKQRELIDTDPDLWQEIYDISTVGHEYGHILWIDEETEKKMNRSGQFKNIEEFKATAGGLMAFFSNEREALKTHIVDDVVSRAVGLMAWREVGEVLPYYCEGLIHLDILFSSGVITYDGEIRIDYSKYDKMKESYQNAYRTLAENYLSKVDATLYLNTYARKENGVYLPVKEEIRSFVEHYYARYKEIGQQTITLS</sequence>
<feature type="domain" description="DUF7897" evidence="1">
    <location>
        <begin position="6"/>
        <end position="606"/>
    </location>
</feature>
<dbReference type="Pfam" id="PF25448">
    <property type="entry name" value="DUF7897"/>
    <property type="match status" value="1"/>
</dbReference>
<proteinExistence type="predicted"/>
<evidence type="ECO:0000313" key="2">
    <source>
        <dbReference type="EMBL" id="MDM5263772.1"/>
    </source>
</evidence>
<dbReference type="Proteomes" id="UP001169066">
    <property type="component" value="Unassembled WGS sequence"/>
</dbReference>
<organism evidence="2 3">
    <name type="scientific">Sulfurovum xiamenensis</name>
    <dbReference type="NCBI Taxonomy" id="3019066"/>
    <lineage>
        <taxon>Bacteria</taxon>
        <taxon>Pseudomonadati</taxon>
        <taxon>Campylobacterota</taxon>
        <taxon>Epsilonproteobacteria</taxon>
        <taxon>Campylobacterales</taxon>
        <taxon>Sulfurovaceae</taxon>
        <taxon>Sulfurovum</taxon>
    </lineage>
</organism>
<accession>A0ABT7QRQ3</accession>
<comment type="caution">
    <text evidence="2">The sequence shown here is derived from an EMBL/GenBank/DDBJ whole genome shotgun (WGS) entry which is preliminary data.</text>
</comment>
<keyword evidence="3" id="KW-1185">Reference proteome</keyword>
<dbReference type="InterPro" id="IPR057219">
    <property type="entry name" value="DUF7897"/>
</dbReference>
<protein>
    <submittedName>
        <fullName evidence="2">Invasion protein CiaB</fullName>
    </submittedName>
</protein>